<reference evidence="3" key="1">
    <citation type="journal article" date="2019" name="Int. J. Syst. Evol. Microbiol.">
        <title>The Global Catalogue of Microorganisms (GCM) 10K type strain sequencing project: providing services to taxonomists for standard genome sequencing and annotation.</title>
        <authorList>
            <consortium name="The Broad Institute Genomics Platform"/>
            <consortium name="The Broad Institute Genome Sequencing Center for Infectious Disease"/>
            <person name="Wu L."/>
            <person name="Ma J."/>
        </authorList>
    </citation>
    <scope>NUCLEOTIDE SEQUENCE [LARGE SCALE GENOMIC DNA]</scope>
    <source>
        <strain evidence="3">CGMCC 4.1641</strain>
    </source>
</reference>
<feature type="transmembrane region" description="Helical" evidence="1">
    <location>
        <begin position="6"/>
        <end position="26"/>
    </location>
</feature>
<dbReference type="EMBL" id="JBHSED010000014">
    <property type="protein sequence ID" value="MFC4303723.1"/>
    <property type="molecule type" value="Genomic_DNA"/>
</dbReference>
<evidence type="ECO:0000313" key="3">
    <source>
        <dbReference type="Proteomes" id="UP001595755"/>
    </source>
</evidence>
<dbReference type="RefSeq" id="WP_204605028.1">
    <property type="nucleotide sequence ID" value="NZ_JBHSED010000014.1"/>
</dbReference>
<keyword evidence="1" id="KW-0812">Transmembrane</keyword>
<gene>
    <name evidence="2" type="ORF">ACFO1S_09660</name>
</gene>
<comment type="caution">
    <text evidence="2">The sequence shown here is derived from an EMBL/GenBank/DDBJ whole genome shotgun (WGS) entry which is preliminary data.</text>
</comment>
<keyword evidence="1" id="KW-0472">Membrane</keyword>
<proteinExistence type="predicted"/>
<dbReference type="Pfam" id="PF08592">
    <property type="entry name" value="Anthrone_oxy"/>
    <property type="match status" value="1"/>
</dbReference>
<feature type="transmembrane region" description="Helical" evidence="1">
    <location>
        <begin position="87"/>
        <end position="109"/>
    </location>
</feature>
<feature type="transmembrane region" description="Helical" evidence="1">
    <location>
        <begin position="59"/>
        <end position="80"/>
    </location>
</feature>
<evidence type="ECO:0000313" key="2">
    <source>
        <dbReference type="EMBL" id="MFC4303723.1"/>
    </source>
</evidence>
<accession>A0ABV8SA05</accession>
<evidence type="ECO:0000256" key="1">
    <source>
        <dbReference type="SAM" id="Phobius"/>
    </source>
</evidence>
<dbReference type="Proteomes" id="UP001595755">
    <property type="component" value="Unassembled WGS sequence"/>
</dbReference>
<feature type="transmembrane region" description="Helical" evidence="1">
    <location>
        <begin position="134"/>
        <end position="157"/>
    </location>
</feature>
<name>A0ABV8SA05_9BACL</name>
<organism evidence="2 3">
    <name type="scientific">Cohnella boryungensis</name>
    <dbReference type="NCBI Taxonomy" id="768479"/>
    <lineage>
        <taxon>Bacteria</taxon>
        <taxon>Bacillati</taxon>
        <taxon>Bacillota</taxon>
        <taxon>Bacilli</taxon>
        <taxon>Bacillales</taxon>
        <taxon>Paenibacillaceae</taxon>
        <taxon>Cohnella</taxon>
    </lineage>
</organism>
<keyword evidence="1" id="KW-1133">Transmembrane helix</keyword>
<protein>
    <submittedName>
        <fullName evidence="2">DUF1772 domain-containing protein</fullName>
    </submittedName>
</protein>
<keyword evidence="3" id="KW-1185">Reference proteome</keyword>
<dbReference type="InterPro" id="IPR013901">
    <property type="entry name" value="Anthrone_oxy"/>
</dbReference>
<sequence>MANWVFNLSFIAAVGTGMVAGVLFAFSAFVMKALSRISAVYGVSAMQSINIVVQNPLCSLLFFGTGLISLTLIVMALLGWGDYEAGYLFAGGLSYVFALLVTGAFNVPLNNKLASVKLDTQGISQVWDRFYAKWIVWNHVRTAACVVSSVFFILAMLEQI</sequence>